<sequence length="239" mass="26772">MVRRPSYHTNDDPEVLLAIADEVVLALAQQLVRFRTSLAARDTQNQALAAENTQLQERVRELELQCAEVRAARVEGEAESRRLREELVRCEVREAERRDREAEVGVRRAGTAVRDVNVKSVAGVKRERECDAAVSYRLDDGLASFLSRLEEDRDVKLETSIATVLADVEERKIKVEVEGADPDSDAPFAISPGSVSRQPKFEVKEEPLERPATRGRYGGKASAKRRRLAAREGVSNENH</sequence>
<dbReference type="EMBL" id="KE504136">
    <property type="protein sequence ID" value="EPT02329.1"/>
    <property type="molecule type" value="Genomic_DNA"/>
</dbReference>
<dbReference type="Proteomes" id="UP000015241">
    <property type="component" value="Unassembled WGS sequence"/>
</dbReference>
<accession>S8EGJ9</accession>
<keyword evidence="1" id="KW-0175">Coiled coil</keyword>
<dbReference type="AlphaFoldDB" id="S8EGJ9"/>
<dbReference type="HOGENOM" id="CLU_1161160_0_0_1"/>
<feature type="compositionally biased region" description="Basic and acidic residues" evidence="2">
    <location>
        <begin position="199"/>
        <end position="212"/>
    </location>
</feature>
<protein>
    <submittedName>
        <fullName evidence="3">Uncharacterized protein</fullName>
    </submittedName>
</protein>
<reference evidence="3 4" key="1">
    <citation type="journal article" date="2012" name="Science">
        <title>The Paleozoic origin of enzymatic lignin decomposition reconstructed from 31 fungal genomes.</title>
        <authorList>
            <person name="Floudas D."/>
            <person name="Binder M."/>
            <person name="Riley R."/>
            <person name="Barry K."/>
            <person name="Blanchette R.A."/>
            <person name="Henrissat B."/>
            <person name="Martinez A.T."/>
            <person name="Otillar R."/>
            <person name="Spatafora J.W."/>
            <person name="Yadav J.S."/>
            <person name="Aerts A."/>
            <person name="Benoit I."/>
            <person name="Boyd A."/>
            <person name="Carlson A."/>
            <person name="Copeland A."/>
            <person name="Coutinho P.M."/>
            <person name="de Vries R.P."/>
            <person name="Ferreira P."/>
            <person name="Findley K."/>
            <person name="Foster B."/>
            <person name="Gaskell J."/>
            <person name="Glotzer D."/>
            <person name="Gorecki P."/>
            <person name="Heitman J."/>
            <person name="Hesse C."/>
            <person name="Hori C."/>
            <person name="Igarashi K."/>
            <person name="Jurgens J.A."/>
            <person name="Kallen N."/>
            <person name="Kersten P."/>
            <person name="Kohler A."/>
            <person name="Kuees U."/>
            <person name="Kumar T.K.A."/>
            <person name="Kuo A."/>
            <person name="LaButti K."/>
            <person name="Larrondo L.F."/>
            <person name="Lindquist E."/>
            <person name="Ling A."/>
            <person name="Lombard V."/>
            <person name="Lucas S."/>
            <person name="Lundell T."/>
            <person name="Martin R."/>
            <person name="McLaughlin D.J."/>
            <person name="Morgenstern I."/>
            <person name="Morin E."/>
            <person name="Murat C."/>
            <person name="Nagy L.G."/>
            <person name="Nolan M."/>
            <person name="Ohm R.A."/>
            <person name="Patyshakuliyeva A."/>
            <person name="Rokas A."/>
            <person name="Ruiz-Duenas F.J."/>
            <person name="Sabat G."/>
            <person name="Salamov A."/>
            <person name="Samejima M."/>
            <person name="Schmutz J."/>
            <person name="Slot J.C."/>
            <person name="St John F."/>
            <person name="Stenlid J."/>
            <person name="Sun H."/>
            <person name="Sun S."/>
            <person name="Syed K."/>
            <person name="Tsang A."/>
            <person name="Wiebenga A."/>
            <person name="Young D."/>
            <person name="Pisabarro A."/>
            <person name="Eastwood D.C."/>
            <person name="Martin F."/>
            <person name="Cullen D."/>
            <person name="Grigoriev I.V."/>
            <person name="Hibbett D.S."/>
        </authorList>
    </citation>
    <scope>NUCLEOTIDE SEQUENCE</scope>
    <source>
        <strain evidence="4">FP-58527</strain>
    </source>
</reference>
<dbReference type="InParanoid" id="S8EGJ9"/>
<feature type="coiled-coil region" evidence="1">
    <location>
        <begin position="45"/>
        <end position="79"/>
    </location>
</feature>
<evidence type="ECO:0000313" key="4">
    <source>
        <dbReference type="Proteomes" id="UP000015241"/>
    </source>
</evidence>
<evidence type="ECO:0000256" key="2">
    <source>
        <dbReference type="SAM" id="MobiDB-lite"/>
    </source>
</evidence>
<keyword evidence="4" id="KW-1185">Reference proteome</keyword>
<evidence type="ECO:0000256" key="1">
    <source>
        <dbReference type="SAM" id="Coils"/>
    </source>
</evidence>
<feature type="region of interest" description="Disordered" evidence="2">
    <location>
        <begin position="178"/>
        <end position="239"/>
    </location>
</feature>
<name>S8EGJ9_FOMSC</name>
<evidence type="ECO:0000313" key="3">
    <source>
        <dbReference type="EMBL" id="EPT02329.1"/>
    </source>
</evidence>
<proteinExistence type="predicted"/>
<gene>
    <name evidence="3" type="ORF">FOMPIDRAFT_1059337</name>
</gene>
<organism evidence="3 4">
    <name type="scientific">Fomitopsis schrenkii</name>
    <name type="common">Brown rot fungus</name>
    <dbReference type="NCBI Taxonomy" id="2126942"/>
    <lineage>
        <taxon>Eukaryota</taxon>
        <taxon>Fungi</taxon>
        <taxon>Dikarya</taxon>
        <taxon>Basidiomycota</taxon>
        <taxon>Agaricomycotina</taxon>
        <taxon>Agaricomycetes</taxon>
        <taxon>Polyporales</taxon>
        <taxon>Fomitopsis</taxon>
    </lineage>
</organism>